<feature type="compositionally biased region" description="Gly residues" evidence="1">
    <location>
        <begin position="40"/>
        <end position="55"/>
    </location>
</feature>
<evidence type="ECO:0000256" key="2">
    <source>
        <dbReference type="SAM" id="Phobius"/>
    </source>
</evidence>
<evidence type="ECO:0000313" key="3">
    <source>
        <dbReference type="EMBL" id="KAK2173485.1"/>
    </source>
</evidence>
<protein>
    <submittedName>
        <fullName evidence="3">Uncharacterized protein</fullName>
    </submittedName>
</protein>
<feature type="compositionally biased region" description="Basic residues" evidence="1">
    <location>
        <begin position="60"/>
        <end position="70"/>
    </location>
</feature>
<feature type="region of interest" description="Disordered" evidence="1">
    <location>
        <begin position="23"/>
        <end position="70"/>
    </location>
</feature>
<accession>A0AAD9NKK5</accession>
<evidence type="ECO:0000313" key="4">
    <source>
        <dbReference type="Proteomes" id="UP001209878"/>
    </source>
</evidence>
<name>A0AAD9NKK5_RIDPI</name>
<feature type="compositionally biased region" description="Pro residues" evidence="1">
    <location>
        <begin position="357"/>
        <end position="370"/>
    </location>
</feature>
<keyword evidence="2" id="KW-1133">Transmembrane helix</keyword>
<keyword evidence="2" id="KW-0472">Membrane</keyword>
<organism evidence="3 4">
    <name type="scientific">Ridgeia piscesae</name>
    <name type="common">Tubeworm</name>
    <dbReference type="NCBI Taxonomy" id="27915"/>
    <lineage>
        <taxon>Eukaryota</taxon>
        <taxon>Metazoa</taxon>
        <taxon>Spiralia</taxon>
        <taxon>Lophotrochozoa</taxon>
        <taxon>Annelida</taxon>
        <taxon>Polychaeta</taxon>
        <taxon>Sedentaria</taxon>
        <taxon>Canalipalpata</taxon>
        <taxon>Sabellida</taxon>
        <taxon>Siboglinidae</taxon>
        <taxon>Ridgeia</taxon>
    </lineage>
</organism>
<sequence>MAVAVSRAGPLLAGGCAVSQPRIDSIDFSEPGSSGEVDGRGGGRGGGGRGGGGRGFRSSSRYRSRGGIRSSRRFPSGWKIAAGAGLIYGYSSYRHRSSYYRNPNRVNSLWSHLSSLWDRLDPGRVQLTTQSLLSHNNSSFQDVFYYLTSGVGGLVERSGSEGDWVSLFSSTVALSLHGPWWPAEPQICENRIDYMRPNGTNYIYFICPMANQSDSHTYCCGPSQRQHCCRFWDSGSRVAGVVVGILFGVAVVATMFYCCCCRQKGSDGKTLVQRRFTQNGLGKQPGRQPGAAIPLTGPHMGPNYPQPAAQPMGPTAEPLFPVEPNPLGPQPPYPTQHPYSSPSGYPPQSKNSSTPYPAAPGGPPYPTAAAGPPYPPAGGCPYPVGPPMSENNLPYPNTAPPQDGAPVPTPGQHFGDPAPPIYVQSAPTPYGAPASAPPIPASAAVAVVGRKPRIRAGALQQMAPPH</sequence>
<keyword evidence="2" id="KW-0812">Transmembrane</keyword>
<gene>
    <name evidence="3" type="ORF">NP493_872g01014</name>
</gene>
<comment type="caution">
    <text evidence="3">The sequence shown here is derived from an EMBL/GenBank/DDBJ whole genome shotgun (WGS) entry which is preliminary data.</text>
</comment>
<evidence type="ECO:0000256" key="1">
    <source>
        <dbReference type="SAM" id="MobiDB-lite"/>
    </source>
</evidence>
<feature type="compositionally biased region" description="Pro residues" evidence="1">
    <location>
        <begin position="321"/>
        <end position="335"/>
    </location>
</feature>
<reference evidence="3" key="1">
    <citation type="journal article" date="2023" name="Mol. Biol. Evol.">
        <title>Third-Generation Sequencing Reveals the Adaptive Role of the Epigenome in Three Deep-Sea Polychaetes.</title>
        <authorList>
            <person name="Perez M."/>
            <person name="Aroh O."/>
            <person name="Sun Y."/>
            <person name="Lan Y."/>
            <person name="Juniper S.K."/>
            <person name="Young C.R."/>
            <person name="Angers B."/>
            <person name="Qian P.Y."/>
        </authorList>
    </citation>
    <scope>NUCLEOTIDE SEQUENCE</scope>
    <source>
        <strain evidence="3">R07B-5</strain>
    </source>
</reference>
<dbReference type="AlphaFoldDB" id="A0AAD9NKK5"/>
<proteinExistence type="predicted"/>
<feature type="region of interest" description="Disordered" evidence="1">
    <location>
        <begin position="391"/>
        <end position="434"/>
    </location>
</feature>
<feature type="region of interest" description="Disordered" evidence="1">
    <location>
        <begin position="278"/>
        <end position="370"/>
    </location>
</feature>
<feature type="compositionally biased region" description="Low complexity" evidence="1">
    <location>
        <begin position="338"/>
        <end position="349"/>
    </location>
</feature>
<dbReference type="EMBL" id="JAODUO010000872">
    <property type="protein sequence ID" value="KAK2173485.1"/>
    <property type="molecule type" value="Genomic_DNA"/>
</dbReference>
<feature type="transmembrane region" description="Helical" evidence="2">
    <location>
        <begin position="238"/>
        <end position="257"/>
    </location>
</feature>
<keyword evidence="4" id="KW-1185">Reference proteome</keyword>
<dbReference type="Proteomes" id="UP001209878">
    <property type="component" value="Unassembled WGS sequence"/>
</dbReference>